<feature type="compositionally biased region" description="Acidic residues" evidence="1">
    <location>
        <begin position="25"/>
        <end position="34"/>
    </location>
</feature>
<gene>
    <name evidence="2" type="ORF">CEURO_LOCUS8648</name>
</gene>
<dbReference type="OrthoDB" id="10554761at2759"/>
<keyword evidence="3" id="KW-1185">Reference proteome</keyword>
<evidence type="ECO:0000313" key="2">
    <source>
        <dbReference type="EMBL" id="CAH9083546.1"/>
    </source>
</evidence>
<reference evidence="2" key="1">
    <citation type="submission" date="2022-07" db="EMBL/GenBank/DDBJ databases">
        <authorList>
            <person name="Macas J."/>
            <person name="Novak P."/>
            <person name="Neumann P."/>
        </authorList>
    </citation>
    <scope>NUCLEOTIDE SEQUENCE</scope>
</reference>
<feature type="region of interest" description="Disordered" evidence="1">
    <location>
        <begin position="1"/>
        <end position="70"/>
    </location>
</feature>
<dbReference type="Proteomes" id="UP001152484">
    <property type="component" value="Unassembled WGS sequence"/>
</dbReference>
<protein>
    <submittedName>
        <fullName evidence="2">Uncharacterized protein</fullName>
    </submittedName>
</protein>
<dbReference type="EMBL" id="CAMAPE010000017">
    <property type="protein sequence ID" value="CAH9083546.1"/>
    <property type="molecule type" value="Genomic_DNA"/>
</dbReference>
<evidence type="ECO:0000256" key="1">
    <source>
        <dbReference type="SAM" id="MobiDB-lite"/>
    </source>
</evidence>
<accession>A0A9P0Z201</accession>
<comment type="caution">
    <text evidence="2">The sequence shown here is derived from an EMBL/GenBank/DDBJ whole genome shotgun (WGS) entry which is preliminary data.</text>
</comment>
<dbReference type="AlphaFoldDB" id="A0A9P0Z201"/>
<evidence type="ECO:0000313" key="3">
    <source>
        <dbReference type="Proteomes" id="UP001152484"/>
    </source>
</evidence>
<name>A0A9P0Z201_CUSEU</name>
<sequence length="70" mass="7377">MKDPEEEIKLPPSERQAPVLSSSVGEEEWSDDDVLANTAASTSGAGEDVEVGEDNQADAEQAANEADKES</sequence>
<organism evidence="2 3">
    <name type="scientific">Cuscuta europaea</name>
    <name type="common">European dodder</name>
    <dbReference type="NCBI Taxonomy" id="41803"/>
    <lineage>
        <taxon>Eukaryota</taxon>
        <taxon>Viridiplantae</taxon>
        <taxon>Streptophyta</taxon>
        <taxon>Embryophyta</taxon>
        <taxon>Tracheophyta</taxon>
        <taxon>Spermatophyta</taxon>
        <taxon>Magnoliopsida</taxon>
        <taxon>eudicotyledons</taxon>
        <taxon>Gunneridae</taxon>
        <taxon>Pentapetalae</taxon>
        <taxon>asterids</taxon>
        <taxon>lamiids</taxon>
        <taxon>Solanales</taxon>
        <taxon>Convolvulaceae</taxon>
        <taxon>Cuscuteae</taxon>
        <taxon>Cuscuta</taxon>
        <taxon>Cuscuta subgen. Cuscuta</taxon>
    </lineage>
</organism>
<feature type="compositionally biased region" description="Acidic residues" evidence="1">
    <location>
        <begin position="47"/>
        <end position="57"/>
    </location>
</feature>
<proteinExistence type="predicted"/>